<proteinExistence type="predicted"/>
<evidence type="ECO:0000313" key="4">
    <source>
        <dbReference type="Proteomes" id="UP001225498"/>
    </source>
</evidence>
<organism evidence="3 4">
    <name type="scientific">Stenotrophomonas maltophilia</name>
    <name type="common">Pseudomonas maltophilia</name>
    <name type="synonym">Xanthomonas maltophilia</name>
    <dbReference type="NCBI Taxonomy" id="40324"/>
    <lineage>
        <taxon>Bacteria</taxon>
        <taxon>Pseudomonadati</taxon>
        <taxon>Pseudomonadota</taxon>
        <taxon>Gammaproteobacteria</taxon>
        <taxon>Lysobacterales</taxon>
        <taxon>Lysobacteraceae</taxon>
        <taxon>Stenotrophomonas</taxon>
        <taxon>Stenotrophomonas maltophilia group</taxon>
    </lineage>
</organism>
<evidence type="ECO:0000256" key="2">
    <source>
        <dbReference type="SAM" id="SignalP"/>
    </source>
</evidence>
<gene>
    <name evidence="3" type="primary">pilP</name>
    <name evidence="3" type="ORF">REH87_001556</name>
</gene>
<protein>
    <submittedName>
        <fullName evidence="3">Type IV pilus biogenesis protein PilP</fullName>
    </submittedName>
</protein>
<evidence type="ECO:0000313" key="3">
    <source>
        <dbReference type="EMBL" id="EKZ1926559.1"/>
    </source>
</evidence>
<name>A0AAI9CJJ4_STEMA</name>
<dbReference type="Proteomes" id="UP001225498">
    <property type="component" value="Unassembled WGS sequence"/>
</dbReference>
<feature type="region of interest" description="Disordered" evidence="1">
    <location>
        <begin position="137"/>
        <end position="168"/>
    </location>
</feature>
<accession>A0AAI9CJJ4</accession>
<dbReference type="NCBIfam" id="TIGR03021">
    <property type="entry name" value="pilP_fam"/>
    <property type="match status" value="1"/>
</dbReference>
<feature type="signal peptide" evidence="2">
    <location>
        <begin position="1"/>
        <end position="23"/>
    </location>
</feature>
<dbReference type="AlphaFoldDB" id="A0AAI9CJJ4"/>
<dbReference type="InterPro" id="IPR022753">
    <property type="entry name" value="T4SS_pilus_biogen_PilP"/>
</dbReference>
<feature type="chain" id="PRO_5043893697" evidence="2">
    <location>
        <begin position="24"/>
        <end position="168"/>
    </location>
</feature>
<reference evidence="3" key="1">
    <citation type="submission" date="2023-08" db="EMBL/GenBank/DDBJ databases">
        <authorList>
            <consortium name="Clinical and Environmental Microbiology Branch: Whole genome sequencing antimicrobial resistance pathogens in the healthcare setting"/>
        </authorList>
    </citation>
    <scope>NUCLEOTIDE SEQUENCE</scope>
    <source>
        <strain evidence="3">2023CJ-00293</strain>
    </source>
</reference>
<evidence type="ECO:0000256" key="1">
    <source>
        <dbReference type="SAM" id="MobiDB-lite"/>
    </source>
</evidence>
<comment type="caution">
    <text evidence="3">The sequence shown here is derived from an EMBL/GenBank/DDBJ whole genome shotgun (WGS) entry which is preliminary data.</text>
</comment>
<dbReference type="RefSeq" id="WP_088435639.1">
    <property type="nucleotide sequence ID" value="NZ_JAOCKI010000015.1"/>
</dbReference>
<dbReference type="EMBL" id="ABLTIR010000023">
    <property type="protein sequence ID" value="EKZ1926559.1"/>
    <property type="molecule type" value="Genomic_DNA"/>
</dbReference>
<sequence length="168" mass="17157">MAGNKTRALLVGATLLIAFHAGASDSSAPPSAARLADLQAQLVIARAEAALAEQRRKATGDTSTVDLAVQATGSALPVVSGVYGRDKNLYATLLYSNGLEWQAIAGTSAPGGYRVHSVSQNRVELVKEGRTFVLGFSGSPPAEPTPAPAAQPAGGPAPYLPLPGQVRN</sequence>
<keyword evidence="2" id="KW-0732">Signal</keyword>